<feature type="domain" description="DNA ligase D polymerase" evidence="1">
    <location>
        <begin position="31"/>
        <end position="285"/>
    </location>
</feature>
<dbReference type="EMBL" id="CP132508">
    <property type="protein sequence ID" value="WPD20103.1"/>
    <property type="molecule type" value="Genomic_DNA"/>
</dbReference>
<protein>
    <submittedName>
        <fullName evidence="2">Non-homologous end-joining DNA ligase</fullName>
        <ecNumber evidence="2">6.5.1.1</ecNumber>
    </submittedName>
</protein>
<dbReference type="PANTHER" id="PTHR42705:SF2">
    <property type="entry name" value="BIFUNCTIONAL NON-HOMOLOGOUS END JOINING PROTEIN LIGD"/>
    <property type="match status" value="1"/>
</dbReference>
<dbReference type="InterPro" id="IPR052171">
    <property type="entry name" value="NHEJ_LigD"/>
</dbReference>
<dbReference type="CDD" id="cd04861">
    <property type="entry name" value="LigD_Pol_like"/>
    <property type="match status" value="1"/>
</dbReference>
<evidence type="ECO:0000259" key="1">
    <source>
        <dbReference type="Pfam" id="PF21686"/>
    </source>
</evidence>
<dbReference type="Proteomes" id="UP001304683">
    <property type="component" value="Chromosome"/>
</dbReference>
<accession>A0ABZ0QU98</accession>
<dbReference type="InterPro" id="IPR014145">
    <property type="entry name" value="LigD_pol_dom"/>
</dbReference>
<reference evidence="2 3" key="1">
    <citation type="submission" date="2023-08" db="EMBL/GenBank/DDBJ databases">
        <title>Genome sequence of Thermaerobacter compostii strain Ins1, a spore-forming filamentous bacterium isolated from a deep geothermal reservoir.</title>
        <authorList>
            <person name="Bregnard D."/>
            <person name="Gonzalez D."/>
            <person name="Junier P."/>
        </authorList>
    </citation>
    <scope>NUCLEOTIDE SEQUENCE [LARGE SCALE GENOMIC DNA]</scope>
    <source>
        <strain evidence="2 3">Ins1</strain>
    </source>
</reference>
<keyword evidence="3" id="KW-1185">Reference proteome</keyword>
<dbReference type="RefSeq" id="WP_318751496.1">
    <property type="nucleotide sequence ID" value="NZ_CP132508.1"/>
</dbReference>
<organism evidence="2 3">
    <name type="scientific">Thermaerobacter composti</name>
    <dbReference type="NCBI Taxonomy" id="554949"/>
    <lineage>
        <taxon>Bacteria</taxon>
        <taxon>Bacillati</taxon>
        <taxon>Bacillota</taxon>
        <taxon>Clostridia</taxon>
        <taxon>Eubacteriales</taxon>
        <taxon>Clostridiales Family XVII. Incertae Sedis</taxon>
        <taxon>Thermaerobacter</taxon>
    </lineage>
</organism>
<sequence length="315" mass="34788">MPGERLRVQVAGRTLELSHLDRLLWADAGLTKADLIDYWVRVAPYLLPHLRDRPLVCTRYPDGAQAPGFYQKDAPPGTPPWVRTWPYRTREGRTIRFLLADEPATLAWLGQQAAIEIHPWLSTIGHPDRPDWVVFDLDPGPGATFAMAVEVGRLVRHVLAALDLDAYAKTSGATGLHVFVPVIPEHPYPVVTAFARRVAAVVQRLRPDLVTTVRAVARRPPATVYLDVLQNGKGKTLVTVYGPRPRPGAPVSMPVTWEELERGVEPAAWNLRTAPARLRAVGDLWARAAASRRSLTPACRRLGLDVGADRLPSPV</sequence>
<keyword evidence="2" id="KW-0436">Ligase</keyword>
<dbReference type="NCBIfam" id="TIGR02778">
    <property type="entry name" value="ligD_pol"/>
    <property type="match status" value="1"/>
</dbReference>
<name>A0ABZ0QU98_9FIRM</name>
<dbReference type="EC" id="6.5.1.1" evidence="2"/>
<proteinExistence type="predicted"/>
<evidence type="ECO:0000313" key="2">
    <source>
        <dbReference type="EMBL" id="WPD20103.1"/>
    </source>
</evidence>
<evidence type="ECO:0000313" key="3">
    <source>
        <dbReference type="Proteomes" id="UP001304683"/>
    </source>
</evidence>
<dbReference type="Pfam" id="PF21686">
    <property type="entry name" value="LigD_Prim-Pol"/>
    <property type="match status" value="1"/>
</dbReference>
<dbReference type="GO" id="GO:0003910">
    <property type="term" value="F:DNA ligase (ATP) activity"/>
    <property type="evidence" value="ECO:0007669"/>
    <property type="project" value="UniProtKB-EC"/>
</dbReference>
<dbReference type="PANTHER" id="PTHR42705">
    <property type="entry name" value="BIFUNCTIONAL NON-HOMOLOGOUS END JOINING PROTEIN LIGD"/>
    <property type="match status" value="1"/>
</dbReference>
<gene>
    <name evidence="2" type="primary">ligD</name>
    <name evidence="2" type="ORF">Q5761_05570</name>
</gene>
<dbReference type="Gene3D" id="3.90.920.10">
    <property type="entry name" value="DNA primase, PRIM domain"/>
    <property type="match status" value="1"/>
</dbReference>